<reference evidence="3 4" key="1">
    <citation type="submission" date="2020-08" db="EMBL/GenBank/DDBJ databases">
        <title>Aphidius gifuensis genome sequencing and assembly.</title>
        <authorList>
            <person name="Du Z."/>
        </authorList>
    </citation>
    <scope>NUCLEOTIDE SEQUENCE [LARGE SCALE GENOMIC DNA]</scope>
    <source>
        <strain evidence="3">YNYX2018</strain>
        <tissue evidence="3">Adults</tissue>
    </source>
</reference>
<dbReference type="Gene3D" id="2.60.40.10">
    <property type="entry name" value="Immunoglobulins"/>
    <property type="match status" value="1"/>
</dbReference>
<comment type="caution">
    <text evidence="3">The sequence shown here is derived from an EMBL/GenBank/DDBJ whole genome shotgun (WGS) entry which is preliminary data.</text>
</comment>
<accession>A0A834XZM8</accession>
<dbReference type="InterPro" id="IPR001102">
    <property type="entry name" value="Transglutaminase_N"/>
</dbReference>
<dbReference type="OrthoDB" id="437511at2759"/>
<evidence type="ECO:0000313" key="3">
    <source>
        <dbReference type="EMBL" id="KAF7995202.1"/>
    </source>
</evidence>
<sequence>MQREAGLIIRRGQDFYLNLKLNRDYDESTDEVTLVLNMEVESNIFDATDKAPEISIPLMNYTKPGTSTASVDTIDIYSIKIKIDEVLWLVILLQIYCLHT</sequence>
<evidence type="ECO:0000259" key="2">
    <source>
        <dbReference type="Pfam" id="PF00868"/>
    </source>
</evidence>
<organism evidence="3 4">
    <name type="scientific">Aphidius gifuensis</name>
    <name type="common">Parasitoid wasp</name>
    <dbReference type="NCBI Taxonomy" id="684658"/>
    <lineage>
        <taxon>Eukaryota</taxon>
        <taxon>Metazoa</taxon>
        <taxon>Ecdysozoa</taxon>
        <taxon>Arthropoda</taxon>
        <taxon>Hexapoda</taxon>
        <taxon>Insecta</taxon>
        <taxon>Pterygota</taxon>
        <taxon>Neoptera</taxon>
        <taxon>Endopterygota</taxon>
        <taxon>Hymenoptera</taxon>
        <taxon>Apocrita</taxon>
        <taxon>Ichneumonoidea</taxon>
        <taxon>Braconidae</taxon>
        <taxon>Aphidiinae</taxon>
        <taxon>Aphidius</taxon>
    </lineage>
</organism>
<evidence type="ECO:0000313" key="4">
    <source>
        <dbReference type="Proteomes" id="UP000639338"/>
    </source>
</evidence>
<dbReference type="Pfam" id="PF00868">
    <property type="entry name" value="Transglut_N"/>
    <property type="match status" value="1"/>
</dbReference>
<dbReference type="InterPro" id="IPR014756">
    <property type="entry name" value="Ig_E-set"/>
</dbReference>
<proteinExistence type="inferred from homology"/>
<dbReference type="EMBL" id="JACMRX010000002">
    <property type="protein sequence ID" value="KAF7995202.1"/>
    <property type="molecule type" value="Genomic_DNA"/>
</dbReference>
<dbReference type="SUPFAM" id="SSF81296">
    <property type="entry name" value="E set domains"/>
    <property type="match status" value="1"/>
</dbReference>
<dbReference type="Proteomes" id="UP000639338">
    <property type="component" value="Unassembled WGS sequence"/>
</dbReference>
<keyword evidence="4" id="KW-1185">Reference proteome</keyword>
<evidence type="ECO:0000256" key="1">
    <source>
        <dbReference type="ARBA" id="ARBA00005968"/>
    </source>
</evidence>
<protein>
    <recommendedName>
        <fullName evidence="2">Transglutaminase N-terminal domain-containing protein</fullName>
    </recommendedName>
</protein>
<dbReference type="InterPro" id="IPR013783">
    <property type="entry name" value="Ig-like_fold"/>
</dbReference>
<gene>
    <name evidence="3" type="ORF">HCN44_004674</name>
</gene>
<dbReference type="AlphaFoldDB" id="A0A834XZM8"/>
<comment type="similarity">
    <text evidence="1">Belongs to the transglutaminase superfamily. Transglutaminase family.</text>
</comment>
<feature type="domain" description="Transglutaminase N-terminal" evidence="2">
    <location>
        <begin position="6"/>
        <end position="83"/>
    </location>
</feature>
<name>A0A834XZM8_APHGI</name>